<dbReference type="InterPro" id="IPR057362">
    <property type="entry name" value="WDGH"/>
</dbReference>
<evidence type="ECO:0000259" key="1">
    <source>
        <dbReference type="Pfam" id="PF25311"/>
    </source>
</evidence>
<dbReference type="Pfam" id="PF25311">
    <property type="entry name" value="WDGH"/>
    <property type="match status" value="1"/>
</dbReference>
<protein>
    <recommendedName>
        <fullName evidence="1">WDGH domain-containing protein</fullName>
    </recommendedName>
</protein>
<dbReference type="Proteomes" id="UP000586095">
    <property type="component" value="Unassembled WGS sequence"/>
</dbReference>
<dbReference type="RefSeq" id="WP_185986392.1">
    <property type="nucleotide sequence ID" value="NZ_BAAALZ010000002.1"/>
</dbReference>
<organism evidence="2 3">
    <name type="scientific">Leucobacter aridicollis</name>
    <dbReference type="NCBI Taxonomy" id="283878"/>
    <lineage>
        <taxon>Bacteria</taxon>
        <taxon>Bacillati</taxon>
        <taxon>Actinomycetota</taxon>
        <taxon>Actinomycetes</taxon>
        <taxon>Micrococcales</taxon>
        <taxon>Microbacteriaceae</taxon>
        <taxon>Leucobacter</taxon>
    </lineage>
</organism>
<feature type="domain" description="WDGH" evidence="1">
    <location>
        <begin position="42"/>
        <end position="142"/>
    </location>
</feature>
<accession>A0A852RCI1</accession>
<sequence>MNKELIREARAFAALGSDLNPVEANRLIFELAEELAAAAISGSTSDGHHTFDELYDYRMLYNAHAAHGWLAAGIPVVKSWNHSDGELCFGGGWFIVTATLTTGQVSNHYKAEHWELFAVPEVDLPPEYDGHTPQDAAERLRAAAGAAPQEPAAGDRGELIAEAGKHSKGEPQHCDCGRPGCAGQAYCTWCGNEWPCLSRRLADALAAQPQVDEAKLAEIAARVDGHEWSRLGGSRGEQVSAIVADVLRGGGR</sequence>
<dbReference type="EMBL" id="JACCBD010000001">
    <property type="protein sequence ID" value="NYD26054.1"/>
    <property type="molecule type" value="Genomic_DNA"/>
</dbReference>
<evidence type="ECO:0000313" key="2">
    <source>
        <dbReference type="EMBL" id="NYD26054.1"/>
    </source>
</evidence>
<comment type="caution">
    <text evidence="2">The sequence shown here is derived from an EMBL/GenBank/DDBJ whole genome shotgun (WGS) entry which is preliminary data.</text>
</comment>
<name>A0A852RCI1_9MICO</name>
<evidence type="ECO:0000313" key="3">
    <source>
        <dbReference type="Proteomes" id="UP000586095"/>
    </source>
</evidence>
<gene>
    <name evidence="2" type="ORF">BJ960_000857</name>
</gene>
<keyword evidence="3" id="KW-1185">Reference proteome</keyword>
<reference evidence="2 3" key="1">
    <citation type="submission" date="2020-07" db="EMBL/GenBank/DDBJ databases">
        <title>Sequencing the genomes of 1000 actinobacteria strains.</title>
        <authorList>
            <person name="Klenk H.-P."/>
        </authorList>
    </citation>
    <scope>NUCLEOTIDE SEQUENCE [LARGE SCALE GENOMIC DNA]</scope>
    <source>
        <strain evidence="2 3">DSM 17380</strain>
    </source>
</reference>
<dbReference type="AlphaFoldDB" id="A0A852RCI1"/>
<proteinExistence type="predicted"/>